<keyword evidence="1" id="KW-0004">4Fe-4S</keyword>
<name>A0A3S0RZJ7_9GAMM</name>
<dbReference type="GO" id="GO:0097506">
    <property type="term" value="F:deaminated base DNA N-glycosylase activity"/>
    <property type="evidence" value="ECO:0007669"/>
    <property type="project" value="UniProtKB-ARBA"/>
</dbReference>
<keyword evidence="10" id="KW-1185">Reference proteome</keyword>
<dbReference type="SUPFAM" id="SSF52141">
    <property type="entry name" value="Uracil-DNA glycosylase-like"/>
    <property type="match status" value="1"/>
</dbReference>
<dbReference type="InterPro" id="IPR051536">
    <property type="entry name" value="UDG_Type-4/5"/>
</dbReference>
<dbReference type="OrthoDB" id="5290748at2"/>
<evidence type="ECO:0000313" key="10">
    <source>
        <dbReference type="Proteomes" id="UP000267448"/>
    </source>
</evidence>
<dbReference type="SMART" id="SM00987">
    <property type="entry name" value="UreE_C"/>
    <property type="match status" value="1"/>
</dbReference>
<keyword evidence="4" id="KW-0378">Hydrolase</keyword>
<evidence type="ECO:0000256" key="7">
    <source>
        <dbReference type="ARBA" id="ARBA00023204"/>
    </source>
</evidence>
<keyword evidence="3" id="KW-0227">DNA damage</keyword>
<dbReference type="CDD" id="cd10030">
    <property type="entry name" value="UDG-F4_TTUDGA_SPO1dp_like"/>
    <property type="match status" value="1"/>
</dbReference>
<evidence type="ECO:0000256" key="3">
    <source>
        <dbReference type="ARBA" id="ARBA00022763"/>
    </source>
</evidence>
<evidence type="ECO:0000256" key="2">
    <source>
        <dbReference type="ARBA" id="ARBA00022723"/>
    </source>
</evidence>
<organism evidence="9 10">
    <name type="scientific">Shewanella canadensis</name>
    <dbReference type="NCBI Taxonomy" id="271096"/>
    <lineage>
        <taxon>Bacteria</taxon>
        <taxon>Pseudomonadati</taxon>
        <taxon>Pseudomonadota</taxon>
        <taxon>Gammaproteobacteria</taxon>
        <taxon>Alteromonadales</taxon>
        <taxon>Shewanellaceae</taxon>
        <taxon>Shewanella</taxon>
    </lineage>
</organism>
<evidence type="ECO:0000256" key="1">
    <source>
        <dbReference type="ARBA" id="ARBA00022485"/>
    </source>
</evidence>
<keyword evidence="5" id="KW-0408">Iron</keyword>
<evidence type="ECO:0000313" key="9">
    <source>
        <dbReference type="EMBL" id="RTR40067.1"/>
    </source>
</evidence>
<evidence type="ECO:0000256" key="4">
    <source>
        <dbReference type="ARBA" id="ARBA00022801"/>
    </source>
</evidence>
<dbReference type="EMBL" id="RXNU01000002">
    <property type="protein sequence ID" value="RTR40067.1"/>
    <property type="molecule type" value="Genomic_DNA"/>
</dbReference>
<dbReference type="InterPro" id="IPR036895">
    <property type="entry name" value="Uracil-DNA_glycosylase-like_sf"/>
</dbReference>
<dbReference type="Proteomes" id="UP000267448">
    <property type="component" value="Unassembled WGS sequence"/>
</dbReference>
<dbReference type="AlphaFoldDB" id="A0A3S0RZJ7"/>
<evidence type="ECO:0000259" key="8">
    <source>
        <dbReference type="SMART" id="SM00986"/>
    </source>
</evidence>
<dbReference type="GO" id="GO:0046872">
    <property type="term" value="F:metal ion binding"/>
    <property type="evidence" value="ECO:0007669"/>
    <property type="project" value="UniProtKB-KW"/>
</dbReference>
<gene>
    <name evidence="9" type="ORF">EKG38_04885</name>
</gene>
<evidence type="ECO:0000256" key="6">
    <source>
        <dbReference type="ARBA" id="ARBA00023014"/>
    </source>
</evidence>
<comment type="caution">
    <text evidence="9">The sequence shown here is derived from an EMBL/GenBank/DDBJ whole genome shotgun (WGS) entry which is preliminary data.</text>
</comment>
<protein>
    <recommendedName>
        <fullName evidence="8">Uracil-DNA glycosylase-like domain-containing protein</fullName>
    </recommendedName>
</protein>
<keyword evidence="2" id="KW-0479">Metal-binding</keyword>
<dbReference type="GO" id="GO:0051539">
    <property type="term" value="F:4 iron, 4 sulfur cluster binding"/>
    <property type="evidence" value="ECO:0007669"/>
    <property type="project" value="UniProtKB-KW"/>
</dbReference>
<dbReference type="GO" id="GO:0006281">
    <property type="term" value="P:DNA repair"/>
    <property type="evidence" value="ECO:0007669"/>
    <property type="project" value="UniProtKB-KW"/>
</dbReference>
<dbReference type="SMART" id="SM00986">
    <property type="entry name" value="UDG"/>
    <property type="match status" value="1"/>
</dbReference>
<keyword evidence="7" id="KW-0234">DNA repair</keyword>
<sequence>MRHDRHITNLIDSYSQIDNDLLSFQGNQLAFFKGSIAPKLLIVGEAPGPQENIAGEPFVGPAGIELHKSLDEISIDSSHVAFLNSVFRMPIGIDGKFRAPTTIEIEHYAPFVNDIILKLKPTVIMACGNTACQSLLKMQGINKLRGRWFGNILPTFHPSYILRAPQNRSVFLKDLVECKSKLI</sequence>
<dbReference type="PANTHER" id="PTHR33693:SF1">
    <property type="entry name" value="TYPE-4 URACIL-DNA GLYCOSYLASE"/>
    <property type="match status" value="1"/>
</dbReference>
<feature type="domain" description="Uracil-DNA glycosylase-like" evidence="8">
    <location>
        <begin position="31"/>
        <end position="176"/>
    </location>
</feature>
<reference evidence="9 10" key="1">
    <citation type="submission" date="2018-12" db="EMBL/GenBank/DDBJ databases">
        <authorList>
            <person name="Yu L."/>
        </authorList>
    </citation>
    <scope>NUCLEOTIDE SEQUENCE [LARGE SCALE GENOMIC DNA]</scope>
    <source>
        <strain evidence="9 10">HAW-EB2</strain>
    </source>
</reference>
<dbReference type="Pfam" id="PF03167">
    <property type="entry name" value="UDG"/>
    <property type="match status" value="1"/>
</dbReference>
<dbReference type="InterPro" id="IPR005122">
    <property type="entry name" value="Uracil-DNA_glycosylase-like"/>
</dbReference>
<dbReference type="Gene3D" id="3.40.470.10">
    <property type="entry name" value="Uracil-DNA glycosylase-like domain"/>
    <property type="match status" value="1"/>
</dbReference>
<proteinExistence type="predicted"/>
<keyword evidence="6" id="KW-0411">Iron-sulfur</keyword>
<evidence type="ECO:0000256" key="5">
    <source>
        <dbReference type="ARBA" id="ARBA00023004"/>
    </source>
</evidence>
<accession>A0A3S0RZJ7</accession>
<dbReference type="PANTHER" id="PTHR33693">
    <property type="entry name" value="TYPE-5 URACIL-DNA GLYCOSYLASE"/>
    <property type="match status" value="1"/>
</dbReference>